<organism evidence="1">
    <name type="scientific">Klebsiella pneumoniae</name>
    <dbReference type="NCBI Taxonomy" id="573"/>
    <lineage>
        <taxon>Bacteria</taxon>
        <taxon>Pseudomonadati</taxon>
        <taxon>Pseudomonadota</taxon>
        <taxon>Gammaproteobacteria</taxon>
        <taxon>Enterobacterales</taxon>
        <taxon>Enterobacteriaceae</taxon>
        <taxon>Klebsiella/Raoultella group</taxon>
        <taxon>Klebsiella</taxon>
        <taxon>Klebsiella pneumoniae complex</taxon>
    </lineage>
</organism>
<dbReference type="RefSeq" id="WP_032419190.1">
    <property type="nucleotide sequence ID" value="NZ_CABFWS010000001.1"/>
</dbReference>
<evidence type="ECO:0000313" key="1">
    <source>
        <dbReference type="EMBL" id="MTF90151.1"/>
    </source>
</evidence>
<sequence length="96" mass="11045">MNLNDLMSVIGVKTHEFELAPNVVVKIRMPSLAQYSQCTTPFKIIYHCVVDDEGKPLFESPEQIEENVELSVQMKLSQEIDRIFTESMNIDNVEKK</sequence>
<name>A0A6G2BQ41_KLEPN</name>
<comment type="caution">
    <text evidence="1">The sequence shown here is derived from an EMBL/GenBank/DDBJ whole genome shotgun (WGS) entry which is preliminary data.</text>
</comment>
<reference evidence="1" key="1">
    <citation type="journal article" date="2019" name="PLoS ONE">
        <title>Whole genome sequencing snapshot of multi-drug resistant Klebsiella pneumoniae strains from hospitals and receiving wastewater treatment plants in Southern Romania.</title>
        <authorList>
            <person name="Paraschiv S."/>
            <person name="Surleac M."/>
            <person name="Czobor Barbu I."/>
            <person name="Popa L.I."/>
            <person name="Gheorghe I."/>
            <person name="Otelea D."/>
            <person name="Chifiriuc M.C."/>
        </authorList>
    </citation>
    <scope>NUCLEOTIDE SEQUENCE</scope>
    <source>
        <strain evidence="1">RADAR41</strain>
    </source>
</reference>
<dbReference type="AlphaFoldDB" id="A0A6G2BQ41"/>
<protein>
    <submittedName>
        <fullName evidence="1">Uncharacterized protein</fullName>
    </submittedName>
</protein>
<accession>A0A6G2BQ41</accession>
<gene>
    <name evidence="1" type="ORF">GJD85_08040</name>
</gene>
<dbReference type="EMBL" id="WMIM01000004">
    <property type="protein sequence ID" value="MTF90151.1"/>
    <property type="molecule type" value="Genomic_DNA"/>
</dbReference>
<proteinExistence type="predicted"/>